<name>A0A9K3NWI2_HELAN</name>
<dbReference type="AlphaFoldDB" id="A0A9K3NWI2"/>
<dbReference type="Proteomes" id="UP000215914">
    <property type="component" value="Unassembled WGS sequence"/>
</dbReference>
<protein>
    <submittedName>
        <fullName evidence="2">Uncharacterized protein</fullName>
    </submittedName>
</protein>
<reference evidence="2" key="2">
    <citation type="submission" date="2020-06" db="EMBL/GenBank/DDBJ databases">
        <title>Helianthus annuus Genome sequencing and assembly Release 2.</title>
        <authorList>
            <person name="Gouzy J."/>
            <person name="Langlade N."/>
            <person name="Munos S."/>
        </authorList>
    </citation>
    <scope>NUCLEOTIDE SEQUENCE</scope>
    <source>
        <tissue evidence="2">Leaves</tissue>
    </source>
</reference>
<sequence length="168" mass="19394">MDKGKEIEIGKSSRPAGIEIGENSRQTGIEIGESSKQTEEFPFQEELDHLLASCDIIRPITNNLYPYPAKTQLSINLEPAIPDPLIHTQPLGEMDEWWTNDWQFQNLLNNPYTFSPQFDPEPIPNPPMTNENLAELRHFGEELIGAGNRIREVGEQISWKYDERERRF</sequence>
<dbReference type="EMBL" id="MNCJ02000318">
    <property type="protein sequence ID" value="KAF5815074.1"/>
    <property type="molecule type" value="Genomic_DNA"/>
</dbReference>
<feature type="compositionally biased region" description="Basic and acidic residues" evidence="1">
    <location>
        <begin position="1"/>
        <end position="11"/>
    </location>
</feature>
<comment type="caution">
    <text evidence="2">The sequence shown here is derived from an EMBL/GenBank/DDBJ whole genome shotgun (WGS) entry which is preliminary data.</text>
</comment>
<reference evidence="2" key="1">
    <citation type="journal article" date="2017" name="Nature">
        <title>The sunflower genome provides insights into oil metabolism, flowering and Asterid evolution.</title>
        <authorList>
            <person name="Badouin H."/>
            <person name="Gouzy J."/>
            <person name="Grassa C.J."/>
            <person name="Murat F."/>
            <person name="Staton S.E."/>
            <person name="Cottret L."/>
            <person name="Lelandais-Briere C."/>
            <person name="Owens G.L."/>
            <person name="Carrere S."/>
            <person name="Mayjonade B."/>
            <person name="Legrand L."/>
            <person name="Gill N."/>
            <person name="Kane N.C."/>
            <person name="Bowers J.E."/>
            <person name="Hubner S."/>
            <person name="Bellec A."/>
            <person name="Berard A."/>
            <person name="Berges H."/>
            <person name="Blanchet N."/>
            <person name="Boniface M.C."/>
            <person name="Brunel D."/>
            <person name="Catrice O."/>
            <person name="Chaidir N."/>
            <person name="Claudel C."/>
            <person name="Donnadieu C."/>
            <person name="Faraut T."/>
            <person name="Fievet G."/>
            <person name="Helmstetter N."/>
            <person name="King M."/>
            <person name="Knapp S.J."/>
            <person name="Lai Z."/>
            <person name="Le Paslier M.C."/>
            <person name="Lippi Y."/>
            <person name="Lorenzon L."/>
            <person name="Mandel J.R."/>
            <person name="Marage G."/>
            <person name="Marchand G."/>
            <person name="Marquand E."/>
            <person name="Bret-Mestries E."/>
            <person name="Morien E."/>
            <person name="Nambeesan S."/>
            <person name="Nguyen T."/>
            <person name="Pegot-Espagnet P."/>
            <person name="Pouilly N."/>
            <person name="Raftis F."/>
            <person name="Sallet E."/>
            <person name="Schiex T."/>
            <person name="Thomas J."/>
            <person name="Vandecasteele C."/>
            <person name="Vares D."/>
            <person name="Vear F."/>
            <person name="Vautrin S."/>
            <person name="Crespi M."/>
            <person name="Mangin B."/>
            <person name="Burke J.M."/>
            <person name="Salse J."/>
            <person name="Munos S."/>
            <person name="Vincourt P."/>
            <person name="Rieseberg L.H."/>
            <person name="Langlade N.B."/>
        </authorList>
    </citation>
    <scope>NUCLEOTIDE SEQUENCE</scope>
    <source>
        <tissue evidence="2">Leaves</tissue>
    </source>
</reference>
<evidence type="ECO:0000256" key="1">
    <source>
        <dbReference type="SAM" id="MobiDB-lite"/>
    </source>
</evidence>
<dbReference type="Gramene" id="mRNA:HanXRQr2_Chr03g0118771">
    <property type="protein sequence ID" value="CDS:HanXRQr2_Chr03g0118771.1"/>
    <property type="gene ID" value="HanXRQr2_Chr03g0118771"/>
</dbReference>
<feature type="region of interest" description="Disordered" evidence="1">
    <location>
        <begin position="1"/>
        <end position="25"/>
    </location>
</feature>
<organism evidence="2 3">
    <name type="scientific">Helianthus annuus</name>
    <name type="common">Common sunflower</name>
    <dbReference type="NCBI Taxonomy" id="4232"/>
    <lineage>
        <taxon>Eukaryota</taxon>
        <taxon>Viridiplantae</taxon>
        <taxon>Streptophyta</taxon>
        <taxon>Embryophyta</taxon>
        <taxon>Tracheophyta</taxon>
        <taxon>Spermatophyta</taxon>
        <taxon>Magnoliopsida</taxon>
        <taxon>eudicotyledons</taxon>
        <taxon>Gunneridae</taxon>
        <taxon>Pentapetalae</taxon>
        <taxon>asterids</taxon>
        <taxon>campanulids</taxon>
        <taxon>Asterales</taxon>
        <taxon>Asteraceae</taxon>
        <taxon>Asteroideae</taxon>
        <taxon>Heliantheae alliance</taxon>
        <taxon>Heliantheae</taxon>
        <taxon>Helianthus</taxon>
    </lineage>
</organism>
<gene>
    <name evidence="2" type="ORF">HanXRQr2_Chr03g0118771</name>
</gene>
<keyword evidence="3" id="KW-1185">Reference proteome</keyword>
<evidence type="ECO:0000313" key="3">
    <source>
        <dbReference type="Proteomes" id="UP000215914"/>
    </source>
</evidence>
<evidence type="ECO:0000313" key="2">
    <source>
        <dbReference type="EMBL" id="KAF5815074.1"/>
    </source>
</evidence>
<proteinExistence type="predicted"/>
<accession>A0A9K3NWI2</accession>